<dbReference type="Proteomes" id="UP000594008">
    <property type="component" value="Chromosome"/>
</dbReference>
<dbReference type="InterPro" id="IPR036291">
    <property type="entry name" value="NAD(P)-bd_dom_sf"/>
</dbReference>
<protein>
    <submittedName>
        <fullName evidence="2">SDR family oxidoreductase</fullName>
    </submittedName>
</protein>
<dbReference type="GO" id="GO:0044877">
    <property type="term" value="F:protein-containing complex binding"/>
    <property type="evidence" value="ECO:0007669"/>
    <property type="project" value="TreeGrafter"/>
</dbReference>
<name>A0A7M2TB61_STRCW</name>
<dbReference type="KEGG" id="schf:IPT68_04045"/>
<dbReference type="PANTHER" id="PTHR12126">
    <property type="entry name" value="NADH-UBIQUINONE OXIDOREDUCTASE 39 KDA SUBUNIT-RELATED"/>
    <property type="match status" value="1"/>
</dbReference>
<accession>A0A7M2TB61</accession>
<evidence type="ECO:0000313" key="3">
    <source>
        <dbReference type="Proteomes" id="UP000594008"/>
    </source>
</evidence>
<sequence>MRFTVLGGSGLIGSQVVQRLTEAGHDVVSASLSTGVDVIGDKGLKEAVEGSEVVINLTNSPVFDESSIGFFETAMTNIGAAAKAAGVGHHVIVSIVGVDQVPELAYYRAKALQENILRDGPTPYTIVRATQFYEFVGAIMSWTTEGDTVRLPSTPVQPMASADVATAVVKAATGDPVQGIRNIAGPEVHPLDELGRITLAARPDGRHVVTDEEAGMFAVTRRSVLLAPEDAELATTRYEDWLQRQP</sequence>
<dbReference type="EMBL" id="CP063374">
    <property type="protein sequence ID" value="QOV45153.1"/>
    <property type="molecule type" value="Genomic_DNA"/>
</dbReference>
<evidence type="ECO:0000259" key="1">
    <source>
        <dbReference type="Pfam" id="PF13460"/>
    </source>
</evidence>
<organism evidence="2 3">
    <name type="scientific">Streptomyces chromofuscus</name>
    <dbReference type="NCBI Taxonomy" id="42881"/>
    <lineage>
        <taxon>Bacteria</taxon>
        <taxon>Bacillati</taxon>
        <taxon>Actinomycetota</taxon>
        <taxon>Actinomycetes</taxon>
        <taxon>Kitasatosporales</taxon>
        <taxon>Streptomycetaceae</taxon>
        <taxon>Streptomyces</taxon>
    </lineage>
</organism>
<feature type="domain" description="NAD(P)-binding" evidence="1">
    <location>
        <begin position="7"/>
        <end position="172"/>
    </location>
</feature>
<reference evidence="2 3" key="1">
    <citation type="submission" date="2020-10" db="EMBL/GenBank/DDBJ databases">
        <title>Streptomyces chromofuscus complate genome analysis.</title>
        <authorList>
            <person name="Anwar N."/>
        </authorList>
    </citation>
    <scope>NUCLEOTIDE SEQUENCE [LARGE SCALE GENOMIC DNA]</scope>
    <source>
        <strain evidence="2 3">DSM 40273</strain>
    </source>
</reference>
<dbReference type="Pfam" id="PF13460">
    <property type="entry name" value="NAD_binding_10"/>
    <property type="match status" value="1"/>
</dbReference>
<gene>
    <name evidence="2" type="ORF">IPT68_04045</name>
</gene>
<dbReference type="AlphaFoldDB" id="A0A7M2TB61"/>
<dbReference type="InterPro" id="IPR016040">
    <property type="entry name" value="NAD(P)-bd_dom"/>
</dbReference>
<proteinExistence type="predicted"/>
<dbReference type="Gene3D" id="3.40.50.720">
    <property type="entry name" value="NAD(P)-binding Rossmann-like Domain"/>
    <property type="match status" value="1"/>
</dbReference>
<keyword evidence="3" id="KW-1185">Reference proteome</keyword>
<dbReference type="PANTHER" id="PTHR12126:SF11">
    <property type="entry name" value="NADH DEHYDROGENASE [UBIQUINONE] 1 ALPHA SUBCOMPLEX SUBUNIT 9, MITOCHONDRIAL"/>
    <property type="match status" value="1"/>
</dbReference>
<evidence type="ECO:0000313" key="2">
    <source>
        <dbReference type="EMBL" id="QOV45153.1"/>
    </source>
</evidence>
<dbReference type="RefSeq" id="WP_189701209.1">
    <property type="nucleotide sequence ID" value="NZ_BMTA01000025.1"/>
</dbReference>
<dbReference type="InterPro" id="IPR051207">
    <property type="entry name" value="ComplexI_NDUFA9_subunit"/>
</dbReference>
<dbReference type="SUPFAM" id="SSF51735">
    <property type="entry name" value="NAD(P)-binding Rossmann-fold domains"/>
    <property type="match status" value="1"/>
</dbReference>